<keyword evidence="2" id="KW-1185">Reference proteome</keyword>
<organism evidence="1 2">
    <name type="scientific">Smittium culicis</name>
    <dbReference type="NCBI Taxonomy" id="133412"/>
    <lineage>
        <taxon>Eukaryota</taxon>
        <taxon>Fungi</taxon>
        <taxon>Fungi incertae sedis</taxon>
        <taxon>Zoopagomycota</taxon>
        <taxon>Kickxellomycotina</taxon>
        <taxon>Harpellomycetes</taxon>
        <taxon>Harpellales</taxon>
        <taxon>Legeriomycetaceae</taxon>
        <taxon>Smittium</taxon>
    </lineage>
</organism>
<evidence type="ECO:0000313" key="2">
    <source>
        <dbReference type="Proteomes" id="UP000187283"/>
    </source>
</evidence>
<gene>
    <name evidence="1" type="ORF">AYI70_g7780</name>
</gene>
<proteinExistence type="predicted"/>
<accession>A0A1R1XIZ2</accession>
<name>A0A1R1XIZ2_9FUNG</name>
<protein>
    <submittedName>
        <fullName evidence="1">Uncharacterized protein</fullName>
    </submittedName>
</protein>
<dbReference type="Proteomes" id="UP000187283">
    <property type="component" value="Unassembled WGS sequence"/>
</dbReference>
<sequence>MIVTAYSIKRPVSPRTCDVDCGNFKKVSIKEINNEAEEAYNSIKKCYIDMIRKTNKLKDESCSSLKGKAGNELSCKFESEEKVAEFKEAIAEIFELYSYIDVINKNVRIVKRINEADKNLTIGQNELSFIKYSKYLSFQYEVFNLTKKINKILLSIISQLEAINCTKFNESRKRRLNRDYNAEELDLKEKIKTYQYHYLRNDGFCYEHWYYYRELQNNRPLIEIGHSFNALASKFIQKISSFTG</sequence>
<comment type="caution">
    <text evidence="1">The sequence shown here is derived from an EMBL/GenBank/DDBJ whole genome shotgun (WGS) entry which is preliminary data.</text>
</comment>
<reference evidence="1 2" key="1">
    <citation type="submission" date="2017-01" db="EMBL/GenBank/DDBJ databases">
        <authorList>
            <person name="Mah S.A."/>
            <person name="Swanson W.J."/>
            <person name="Moy G.W."/>
            <person name="Vacquier V.D."/>
        </authorList>
    </citation>
    <scope>NUCLEOTIDE SEQUENCE [LARGE SCALE GENOMIC DNA]</scope>
    <source>
        <strain evidence="1 2">GSMNP</strain>
    </source>
</reference>
<dbReference type="EMBL" id="LSSN01002996">
    <property type="protein sequence ID" value="OMJ14605.1"/>
    <property type="molecule type" value="Genomic_DNA"/>
</dbReference>
<dbReference type="OrthoDB" id="5689591at2759"/>
<dbReference type="AlphaFoldDB" id="A0A1R1XIZ2"/>
<evidence type="ECO:0000313" key="1">
    <source>
        <dbReference type="EMBL" id="OMJ14605.1"/>
    </source>
</evidence>